<evidence type="ECO:0000313" key="4">
    <source>
        <dbReference type="Proteomes" id="UP001172708"/>
    </source>
</evidence>
<dbReference type="SUPFAM" id="SSF55874">
    <property type="entry name" value="ATPase domain of HSP90 chaperone/DNA topoisomerase II/histidine kinase"/>
    <property type="match status" value="1"/>
</dbReference>
<feature type="transmembrane region" description="Helical" evidence="1">
    <location>
        <begin position="36"/>
        <end position="57"/>
    </location>
</feature>
<dbReference type="PANTHER" id="PTHR40448:SF1">
    <property type="entry name" value="TWO-COMPONENT SENSOR HISTIDINE KINASE"/>
    <property type="match status" value="1"/>
</dbReference>
<gene>
    <name evidence="3" type="ORF">QQX02_03210</name>
</gene>
<dbReference type="GO" id="GO:0005524">
    <property type="term" value="F:ATP binding"/>
    <property type="evidence" value="ECO:0007669"/>
    <property type="project" value="UniProtKB-KW"/>
</dbReference>
<evidence type="ECO:0000313" key="3">
    <source>
        <dbReference type="EMBL" id="MDN4479930.1"/>
    </source>
</evidence>
<feature type="transmembrane region" description="Helical" evidence="1">
    <location>
        <begin position="194"/>
        <end position="212"/>
    </location>
</feature>
<reference evidence="3" key="1">
    <citation type="submission" date="2023-06" db="EMBL/GenBank/DDBJ databases">
        <title>Egi l300058.</title>
        <authorList>
            <person name="Gao L."/>
            <person name="Fang B.-Z."/>
            <person name="Li W.-J."/>
        </authorList>
    </citation>
    <scope>NUCLEOTIDE SEQUENCE</scope>
    <source>
        <strain evidence="3">EGI L300058</strain>
    </source>
</reference>
<evidence type="ECO:0000256" key="1">
    <source>
        <dbReference type="SAM" id="Phobius"/>
    </source>
</evidence>
<feature type="transmembrane region" description="Helical" evidence="1">
    <location>
        <begin position="123"/>
        <end position="142"/>
    </location>
</feature>
<protein>
    <submittedName>
        <fullName evidence="3">ATP-binding protein</fullName>
    </submittedName>
</protein>
<keyword evidence="1" id="KW-1133">Transmembrane helix</keyword>
<feature type="domain" description="Sensor histidine kinase NatK-like C-terminal" evidence="2">
    <location>
        <begin position="328"/>
        <end position="433"/>
    </location>
</feature>
<dbReference type="EMBL" id="JAUHQA010000001">
    <property type="protein sequence ID" value="MDN4479930.1"/>
    <property type="molecule type" value="Genomic_DNA"/>
</dbReference>
<comment type="caution">
    <text evidence="3">The sequence shown here is derived from an EMBL/GenBank/DDBJ whole genome shotgun (WGS) entry which is preliminary data.</text>
</comment>
<dbReference type="InterPro" id="IPR032834">
    <property type="entry name" value="NatK-like_C"/>
</dbReference>
<accession>A0ABT8GES4</accession>
<keyword evidence="3" id="KW-0067">ATP-binding</keyword>
<dbReference type="Proteomes" id="UP001172708">
    <property type="component" value="Unassembled WGS sequence"/>
</dbReference>
<feature type="transmembrane region" description="Helical" evidence="1">
    <location>
        <begin position="162"/>
        <end position="182"/>
    </location>
</feature>
<dbReference type="InterPro" id="IPR036890">
    <property type="entry name" value="HATPase_C_sf"/>
</dbReference>
<keyword evidence="1" id="KW-0812">Transmembrane</keyword>
<keyword evidence="1" id="KW-0472">Membrane</keyword>
<feature type="transmembrane region" description="Helical" evidence="1">
    <location>
        <begin position="63"/>
        <end position="81"/>
    </location>
</feature>
<dbReference type="Gene3D" id="3.30.565.10">
    <property type="entry name" value="Histidine kinase-like ATPase, C-terminal domain"/>
    <property type="match status" value="1"/>
</dbReference>
<sequence length="448" mass="49329">MIEDALPDIPRAVTALAEWSACVVYIMLMRKRLSRVPLVGALAGGLAVLLGVQWIAGQLPIELWTLGMALAVAAMYGLIMLCADASPREGGDLLARAFVLAELVASLEWQLHVFFYGERTEGAGWLILLGLVYAAGFAGAYWAETRHFPRDQRLPIDTRGLVGAAAVAIVTFLMSNLSFFTTSTPFSGRLDPEIFYIRTLVDLCGFVILFALRGQRLALQRAAEVSAVGMMLRHQREHYLQSKHDIDAVNRKYHDLKHYIHAIRAEADPTRRADFVDQLEDSIRGYERSMLDTGSTVLDTILTAKQQQCDRSGITLTCVADGTAVNSMDPMDLVTLVGNALDNAIEATGRLEDPEQRLIRVAIYRHDLLTMIKIENYFEGPVTFVDGLPQTTKAQASHHGYGLKNMRETAEKYGGSLTARAEDRWFSLRALIPVKDDAVAGSSAASTP</sequence>
<keyword evidence="3" id="KW-0547">Nucleotide-binding</keyword>
<dbReference type="Pfam" id="PF14501">
    <property type="entry name" value="HATPase_c_5"/>
    <property type="match status" value="1"/>
</dbReference>
<keyword evidence="4" id="KW-1185">Reference proteome</keyword>
<organism evidence="3 4">
    <name type="scientific">Demequina muriae</name>
    <dbReference type="NCBI Taxonomy" id="3051664"/>
    <lineage>
        <taxon>Bacteria</taxon>
        <taxon>Bacillati</taxon>
        <taxon>Actinomycetota</taxon>
        <taxon>Actinomycetes</taxon>
        <taxon>Micrococcales</taxon>
        <taxon>Demequinaceae</taxon>
        <taxon>Demequina</taxon>
    </lineage>
</organism>
<dbReference type="CDD" id="cd16935">
    <property type="entry name" value="HATPase_AgrC-ComD-like"/>
    <property type="match status" value="1"/>
</dbReference>
<dbReference type="RefSeq" id="WP_301141181.1">
    <property type="nucleotide sequence ID" value="NZ_JAUHQA010000001.1"/>
</dbReference>
<name>A0ABT8GES4_9MICO</name>
<proteinExistence type="predicted"/>
<evidence type="ECO:0000259" key="2">
    <source>
        <dbReference type="Pfam" id="PF14501"/>
    </source>
</evidence>
<dbReference type="PANTHER" id="PTHR40448">
    <property type="entry name" value="TWO-COMPONENT SENSOR HISTIDINE KINASE"/>
    <property type="match status" value="1"/>
</dbReference>